<name>A0A0F9LQH2_9ZZZZ</name>
<accession>A0A0F9LQH2</accession>
<proteinExistence type="predicted"/>
<gene>
    <name evidence="2" type="ORF">LCGC14_1249270</name>
</gene>
<evidence type="ECO:0000259" key="1">
    <source>
        <dbReference type="Pfam" id="PF13175"/>
    </source>
</evidence>
<organism evidence="2">
    <name type="scientific">marine sediment metagenome</name>
    <dbReference type="NCBI Taxonomy" id="412755"/>
    <lineage>
        <taxon>unclassified sequences</taxon>
        <taxon>metagenomes</taxon>
        <taxon>ecological metagenomes</taxon>
    </lineage>
</organism>
<protein>
    <recommendedName>
        <fullName evidence="1">Endonuclease GajA/Old nuclease/RecF-like AAA domain-containing protein</fullName>
    </recommendedName>
</protein>
<dbReference type="Pfam" id="PF13175">
    <property type="entry name" value="AAA_15"/>
    <property type="match status" value="1"/>
</dbReference>
<sequence>MKIQEISMQNFRSIKELTIKIRDNIRISTPQLHDLFRESNIIINDGIPDPVDNKGDGLKRSLIFSLFITYAKFLRERLNENEESDHTPFLFLIEEPELFLHPQAQKKLRDILNLKIMKNERRFKDGEQT</sequence>
<dbReference type="EMBL" id="LAZR01006826">
    <property type="protein sequence ID" value="KKM89376.1"/>
    <property type="molecule type" value="Genomic_DNA"/>
</dbReference>
<dbReference type="AlphaFoldDB" id="A0A0F9LQH2"/>
<evidence type="ECO:0000313" key="2">
    <source>
        <dbReference type="EMBL" id="KKM89376.1"/>
    </source>
</evidence>
<comment type="caution">
    <text evidence="2">The sequence shown here is derived from an EMBL/GenBank/DDBJ whole genome shotgun (WGS) entry which is preliminary data.</text>
</comment>
<dbReference type="InterPro" id="IPR041685">
    <property type="entry name" value="AAA_GajA/Old/RecF-like"/>
</dbReference>
<reference evidence="2" key="1">
    <citation type="journal article" date="2015" name="Nature">
        <title>Complex archaea that bridge the gap between prokaryotes and eukaryotes.</title>
        <authorList>
            <person name="Spang A."/>
            <person name="Saw J.H."/>
            <person name="Jorgensen S.L."/>
            <person name="Zaremba-Niedzwiedzka K."/>
            <person name="Martijn J."/>
            <person name="Lind A.E."/>
            <person name="van Eijk R."/>
            <person name="Schleper C."/>
            <person name="Guy L."/>
            <person name="Ettema T.J."/>
        </authorList>
    </citation>
    <scope>NUCLEOTIDE SEQUENCE</scope>
</reference>
<feature type="domain" description="Endonuclease GajA/Old nuclease/RecF-like AAA" evidence="1">
    <location>
        <begin position="38"/>
        <end position="112"/>
    </location>
</feature>